<organism evidence="1 2">
    <name type="scientific">Lapidilactobacillus dextrinicus DSM 20335</name>
    <dbReference type="NCBI Taxonomy" id="1423738"/>
    <lineage>
        <taxon>Bacteria</taxon>
        <taxon>Bacillati</taxon>
        <taxon>Bacillota</taxon>
        <taxon>Bacilli</taxon>
        <taxon>Lactobacillales</taxon>
        <taxon>Lactobacillaceae</taxon>
        <taxon>Lapidilactobacillus</taxon>
    </lineage>
</organism>
<dbReference type="PATRIC" id="fig|1423738.3.peg.307"/>
<proteinExistence type="predicted"/>
<dbReference type="OrthoDB" id="944647at2"/>
<dbReference type="InterPro" id="IPR009899">
    <property type="entry name" value="ArdA"/>
</dbReference>
<reference evidence="1 2" key="1">
    <citation type="journal article" date="2015" name="Genome Announc.">
        <title>Expanding the biotechnology potential of lactobacilli through comparative genomics of 213 strains and associated genera.</title>
        <authorList>
            <person name="Sun Z."/>
            <person name="Harris H.M."/>
            <person name="McCann A."/>
            <person name="Guo C."/>
            <person name="Argimon S."/>
            <person name="Zhang W."/>
            <person name="Yang X."/>
            <person name="Jeffery I.B."/>
            <person name="Cooney J.C."/>
            <person name="Kagawa T.F."/>
            <person name="Liu W."/>
            <person name="Song Y."/>
            <person name="Salvetti E."/>
            <person name="Wrobel A."/>
            <person name="Rasinkangas P."/>
            <person name="Parkhill J."/>
            <person name="Rea M.C."/>
            <person name="O'Sullivan O."/>
            <person name="Ritari J."/>
            <person name="Douillard F.P."/>
            <person name="Paul Ross R."/>
            <person name="Yang R."/>
            <person name="Briner A.E."/>
            <person name="Felis G.E."/>
            <person name="de Vos W.M."/>
            <person name="Barrangou R."/>
            <person name="Klaenhammer T.R."/>
            <person name="Caufield P.W."/>
            <person name="Cui Y."/>
            <person name="Zhang H."/>
            <person name="O'Toole P.W."/>
        </authorList>
    </citation>
    <scope>NUCLEOTIDE SEQUENCE [LARGE SCALE GENOMIC DNA]</scope>
    <source>
        <strain evidence="1 2">DSM 20335</strain>
    </source>
</reference>
<dbReference type="RefSeq" id="WP_057756817.1">
    <property type="nucleotide sequence ID" value="NZ_AYYK01000009.1"/>
</dbReference>
<comment type="caution">
    <text evidence="1">The sequence shown here is derived from an EMBL/GenBank/DDBJ whole genome shotgun (WGS) entry which is preliminary data.</text>
</comment>
<dbReference type="Gene3D" id="1.10.10.1190">
    <property type="entry name" value="Antirestriction protein ArdA, domain 3"/>
    <property type="match status" value="1"/>
</dbReference>
<dbReference type="Pfam" id="PF07275">
    <property type="entry name" value="ArdA"/>
    <property type="match status" value="1"/>
</dbReference>
<dbReference type="EMBL" id="AYYK01000009">
    <property type="protein sequence ID" value="KRM78821.1"/>
    <property type="molecule type" value="Genomic_DNA"/>
</dbReference>
<dbReference type="InterPro" id="IPR041893">
    <property type="entry name" value="ArdA_dom3"/>
</dbReference>
<evidence type="ECO:0008006" key="3">
    <source>
        <dbReference type="Google" id="ProtNLM"/>
    </source>
</evidence>
<dbReference type="InterPro" id="IPR041895">
    <property type="entry name" value="ArdA_dom1"/>
</dbReference>
<evidence type="ECO:0000313" key="1">
    <source>
        <dbReference type="EMBL" id="KRM78821.1"/>
    </source>
</evidence>
<dbReference type="Gene3D" id="3.10.20.480">
    <property type="entry name" value="Antirestriction protein ArdA, domain 1"/>
    <property type="match status" value="1"/>
</dbReference>
<gene>
    <name evidence="1" type="ORF">FC84_GL000300</name>
</gene>
<protein>
    <recommendedName>
        <fullName evidence="3">Antirestriction protein ArdA</fullName>
    </recommendedName>
</protein>
<keyword evidence="2" id="KW-1185">Reference proteome</keyword>
<evidence type="ECO:0000313" key="2">
    <source>
        <dbReference type="Proteomes" id="UP000051813"/>
    </source>
</evidence>
<dbReference type="Proteomes" id="UP000051813">
    <property type="component" value="Unassembled WGS sequence"/>
</dbReference>
<sequence length="171" mass="19787">MTPDELQVYIVNLGNYNQGKADSGRWFHLPLDFDEIRETLQLGKNGQSEEYAIHDYELPVRISEYESISSLNHLYENLLTISDTPFYPIIQELLDEWFNNVEELAGNIDNLIYYDTNSMSELVAEEIGDGTLFGELPTNVLYYLDYEKIARDLEIEGNYLVTTHGIVEYVN</sequence>
<name>A0A0R2BIZ0_9LACO</name>
<dbReference type="STRING" id="1423738.FC84_GL000300"/>
<dbReference type="AlphaFoldDB" id="A0A0R2BIZ0"/>
<accession>A0A0R2BIZ0</accession>